<accession>A0A9P8CKJ4</accession>
<dbReference type="GO" id="GO:0016020">
    <property type="term" value="C:membrane"/>
    <property type="evidence" value="ECO:0007669"/>
    <property type="project" value="InterPro"/>
</dbReference>
<organism evidence="2 3">
    <name type="scientific">Emericellopsis atlantica</name>
    <dbReference type="NCBI Taxonomy" id="2614577"/>
    <lineage>
        <taxon>Eukaryota</taxon>
        <taxon>Fungi</taxon>
        <taxon>Dikarya</taxon>
        <taxon>Ascomycota</taxon>
        <taxon>Pezizomycotina</taxon>
        <taxon>Sordariomycetes</taxon>
        <taxon>Hypocreomycetidae</taxon>
        <taxon>Hypocreales</taxon>
        <taxon>Bionectriaceae</taxon>
        <taxon>Emericellopsis</taxon>
    </lineage>
</organism>
<keyword evidence="1" id="KW-0812">Transmembrane</keyword>
<proteinExistence type="predicted"/>
<feature type="transmembrane region" description="Helical" evidence="1">
    <location>
        <begin position="89"/>
        <end position="108"/>
    </location>
</feature>
<dbReference type="AlphaFoldDB" id="A0A9P8CKJ4"/>
<protein>
    <recommendedName>
        <fullName evidence="4">Tetraspanin</fullName>
    </recommendedName>
</protein>
<dbReference type="InterPro" id="IPR008952">
    <property type="entry name" value="Tetraspanin_EC2_sf"/>
</dbReference>
<keyword evidence="1" id="KW-0472">Membrane</keyword>
<evidence type="ECO:0000256" key="1">
    <source>
        <dbReference type="SAM" id="Phobius"/>
    </source>
</evidence>
<feature type="transmembrane region" description="Helical" evidence="1">
    <location>
        <begin position="57"/>
        <end position="77"/>
    </location>
</feature>
<evidence type="ECO:0000313" key="3">
    <source>
        <dbReference type="Proteomes" id="UP000887229"/>
    </source>
</evidence>
<evidence type="ECO:0000313" key="2">
    <source>
        <dbReference type="EMBL" id="KAG9250122.1"/>
    </source>
</evidence>
<sequence length="223" mass="24168">MANKILLTAALVNVFVLASGVLILTTALVIRSQVNRPVTDGPSVLRNLIFVRLPLDAGIANGVFILIASVFSLPGLLMQSTRGWLKLSGYMVTVCGLFTMCLGVYLWIMTLKIGEGFQSVYEELDSDMQSLIQMDFQCCGYVNSTTPAFVTDPVCPSPAAASLLRGCQAAVSSFANGFLDKFFTAVFGVVGLDTVSILATACLSKDRKDKQWYRQLDRKGASW</sequence>
<name>A0A9P8CKJ4_9HYPO</name>
<feature type="transmembrane region" description="Helical" evidence="1">
    <location>
        <begin position="182"/>
        <end position="204"/>
    </location>
</feature>
<evidence type="ECO:0008006" key="4">
    <source>
        <dbReference type="Google" id="ProtNLM"/>
    </source>
</evidence>
<dbReference type="OrthoDB" id="2279611at2759"/>
<keyword evidence="3" id="KW-1185">Reference proteome</keyword>
<keyword evidence="1" id="KW-1133">Transmembrane helix</keyword>
<reference evidence="2" key="1">
    <citation type="journal article" date="2021" name="IMA Fungus">
        <title>Genomic characterization of three marine fungi, including Emericellopsis atlantica sp. nov. with signatures of a generalist lifestyle and marine biomass degradation.</title>
        <authorList>
            <person name="Hagestad O.C."/>
            <person name="Hou L."/>
            <person name="Andersen J.H."/>
            <person name="Hansen E.H."/>
            <person name="Altermark B."/>
            <person name="Li C."/>
            <person name="Kuhnert E."/>
            <person name="Cox R.J."/>
            <person name="Crous P.W."/>
            <person name="Spatafora J.W."/>
            <person name="Lail K."/>
            <person name="Amirebrahimi M."/>
            <person name="Lipzen A."/>
            <person name="Pangilinan J."/>
            <person name="Andreopoulos W."/>
            <person name="Hayes R.D."/>
            <person name="Ng V."/>
            <person name="Grigoriev I.V."/>
            <person name="Jackson S.A."/>
            <person name="Sutton T.D.S."/>
            <person name="Dobson A.D.W."/>
            <person name="Rama T."/>
        </authorList>
    </citation>
    <scope>NUCLEOTIDE SEQUENCE</scope>
    <source>
        <strain evidence="2">TS7</strain>
    </source>
</reference>
<dbReference type="Proteomes" id="UP000887229">
    <property type="component" value="Unassembled WGS sequence"/>
</dbReference>
<dbReference type="SUPFAM" id="SSF48652">
    <property type="entry name" value="Tetraspanin"/>
    <property type="match status" value="1"/>
</dbReference>
<dbReference type="GeneID" id="70290575"/>
<dbReference type="EMBL" id="MU251283">
    <property type="protein sequence ID" value="KAG9250122.1"/>
    <property type="molecule type" value="Genomic_DNA"/>
</dbReference>
<feature type="transmembrane region" description="Helical" evidence="1">
    <location>
        <begin position="7"/>
        <end position="30"/>
    </location>
</feature>
<gene>
    <name evidence="2" type="ORF">F5Z01DRAFT_428374</name>
</gene>
<dbReference type="RefSeq" id="XP_046114046.1">
    <property type="nucleotide sequence ID" value="XM_046259672.1"/>
</dbReference>
<comment type="caution">
    <text evidence="2">The sequence shown here is derived from an EMBL/GenBank/DDBJ whole genome shotgun (WGS) entry which is preliminary data.</text>
</comment>